<dbReference type="SUPFAM" id="SSF56112">
    <property type="entry name" value="Protein kinase-like (PK-like)"/>
    <property type="match status" value="1"/>
</dbReference>
<feature type="transmembrane region" description="Helical" evidence="6">
    <location>
        <begin position="527"/>
        <end position="545"/>
    </location>
</feature>
<feature type="transmembrane region" description="Helical" evidence="6">
    <location>
        <begin position="557"/>
        <end position="577"/>
    </location>
</feature>
<feature type="region of interest" description="Disordered" evidence="5">
    <location>
        <begin position="761"/>
        <end position="785"/>
    </location>
</feature>
<dbReference type="GO" id="GO:0004672">
    <property type="term" value="F:protein kinase activity"/>
    <property type="evidence" value="ECO:0007669"/>
    <property type="project" value="InterPro"/>
</dbReference>
<dbReference type="SUPFAM" id="SSF103473">
    <property type="entry name" value="MFS general substrate transporter"/>
    <property type="match status" value="1"/>
</dbReference>
<dbReference type="PROSITE" id="PS00216">
    <property type="entry name" value="SUGAR_TRANSPORT_1"/>
    <property type="match status" value="1"/>
</dbReference>
<dbReference type="AlphaFoldDB" id="A0A9W6RS45"/>
<comment type="caution">
    <text evidence="9">The sequence shown here is derived from an EMBL/GenBank/DDBJ whole genome shotgun (WGS) entry which is preliminary data.</text>
</comment>
<reference evidence="9" key="1">
    <citation type="submission" date="2023-03" db="EMBL/GenBank/DDBJ databases">
        <title>Actinoallomurus iriomotensis NBRC 103681.</title>
        <authorList>
            <person name="Ichikawa N."/>
            <person name="Sato H."/>
            <person name="Tonouchi N."/>
        </authorList>
    </citation>
    <scope>NUCLEOTIDE SEQUENCE</scope>
    <source>
        <strain evidence="9">NBRC 103681</strain>
    </source>
</reference>
<dbReference type="Gene3D" id="1.10.510.10">
    <property type="entry name" value="Transferase(Phosphotransferase) domain 1"/>
    <property type="match status" value="1"/>
</dbReference>
<keyword evidence="4 6" id="KW-0472">Membrane</keyword>
<dbReference type="PROSITE" id="PS50011">
    <property type="entry name" value="PROTEIN_KINASE_DOM"/>
    <property type="match status" value="1"/>
</dbReference>
<dbReference type="InterPro" id="IPR000719">
    <property type="entry name" value="Prot_kinase_dom"/>
</dbReference>
<evidence type="ECO:0000256" key="2">
    <source>
        <dbReference type="ARBA" id="ARBA00022692"/>
    </source>
</evidence>
<evidence type="ECO:0000313" key="10">
    <source>
        <dbReference type="Proteomes" id="UP001165135"/>
    </source>
</evidence>
<feature type="transmembrane region" description="Helical" evidence="6">
    <location>
        <begin position="652"/>
        <end position="671"/>
    </location>
</feature>
<feature type="transmembrane region" description="Helical" evidence="6">
    <location>
        <begin position="623"/>
        <end position="645"/>
    </location>
</feature>
<dbReference type="RefSeq" id="WP_285630134.1">
    <property type="nucleotide sequence ID" value="NZ_BSTJ01000010.1"/>
</dbReference>
<feature type="transmembrane region" description="Helical" evidence="6">
    <location>
        <begin position="339"/>
        <end position="363"/>
    </location>
</feature>
<dbReference type="Pfam" id="PF00069">
    <property type="entry name" value="Pkinase"/>
    <property type="match status" value="1"/>
</dbReference>
<comment type="subcellular location">
    <subcellularLocation>
        <location evidence="1">Cell membrane</location>
        <topology evidence="1">Multi-pass membrane protein</topology>
    </subcellularLocation>
</comment>
<evidence type="ECO:0008006" key="11">
    <source>
        <dbReference type="Google" id="ProtNLM"/>
    </source>
</evidence>
<keyword evidence="2 6" id="KW-0812">Transmembrane</keyword>
<dbReference type="InterPro" id="IPR005829">
    <property type="entry name" value="Sugar_transporter_CS"/>
</dbReference>
<dbReference type="EMBL" id="BSTJ01000010">
    <property type="protein sequence ID" value="GLY79112.1"/>
    <property type="molecule type" value="Genomic_DNA"/>
</dbReference>
<dbReference type="CDD" id="cd17321">
    <property type="entry name" value="MFS_MMR_MDR_like"/>
    <property type="match status" value="1"/>
</dbReference>
<evidence type="ECO:0000256" key="3">
    <source>
        <dbReference type="ARBA" id="ARBA00022989"/>
    </source>
</evidence>
<dbReference type="Gene3D" id="1.20.1720.10">
    <property type="entry name" value="Multidrug resistance protein D"/>
    <property type="match status" value="1"/>
</dbReference>
<dbReference type="PROSITE" id="PS00108">
    <property type="entry name" value="PROTEIN_KINASE_ST"/>
    <property type="match status" value="1"/>
</dbReference>
<evidence type="ECO:0000256" key="5">
    <source>
        <dbReference type="SAM" id="MobiDB-lite"/>
    </source>
</evidence>
<dbReference type="InterPro" id="IPR011701">
    <property type="entry name" value="MFS"/>
</dbReference>
<feature type="transmembrane region" description="Helical" evidence="6">
    <location>
        <begin position="589"/>
        <end position="611"/>
    </location>
</feature>
<protein>
    <recommendedName>
        <fullName evidence="11">Non-specific serine/threonine protein kinase</fullName>
    </recommendedName>
</protein>
<dbReference type="Proteomes" id="UP001165135">
    <property type="component" value="Unassembled WGS sequence"/>
</dbReference>
<feature type="domain" description="Major facilitator superfamily (MFS) profile" evidence="8">
    <location>
        <begin position="341"/>
        <end position="762"/>
    </location>
</feature>
<gene>
    <name evidence="9" type="ORF">Airi01_073790</name>
</gene>
<feature type="transmembrane region" description="Helical" evidence="6">
    <location>
        <begin position="709"/>
        <end position="732"/>
    </location>
</feature>
<feature type="transmembrane region" description="Helical" evidence="6">
    <location>
        <begin position="493"/>
        <end position="515"/>
    </location>
</feature>
<evidence type="ECO:0000256" key="4">
    <source>
        <dbReference type="ARBA" id="ARBA00023136"/>
    </source>
</evidence>
<feature type="transmembrane region" description="Helical" evidence="6">
    <location>
        <begin position="464"/>
        <end position="487"/>
    </location>
</feature>
<feature type="transmembrane region" description="Helical" evidence="6">
    <location>
        <begin position="677"/>
        <end position="702"/>
    </location>
</feature>
<feature type="compositionally biased region" description="Pro residues" evidence="5">
    <location>
        <begin position="764"/>
        <end position="785"/>
    </location>
</feature>
<dbReference type="Pfam" id="PF07690">
    <property type="entry name" value="MFS_1"/>
    <property type="match status" value="1"/>
</dbReference>
<dbReference type="CDD" id="cd14014">
    <property type="entry name" value="STKc_PknB_like"/>
    <property type="match status" value="1"/>
</dbReference>
<dbReference type="Gene3D" id="1.20.1250.20">
    <property type="entry name" value="MFS general substrate transporter like domains"/>
    <property type="match status" value="1"/>
</dbReference>
<accession>A0A9W6RS45</accession>
<organism evidence="9 10">
    <name type="scientific">Actinoallomurus iriomotensis</name>
    <dbReference type="NCBI Taxonomy" id="478107"/>
    <lineage>
        <taxon>Bacteria</taxon>
        <taxon>Bacillati</taxon>
        <taxon>Actinomycetota</taxon>
        <taxon>Actinomycetes</taxon>
        <taxon>Streptosporangiales</taxon>
        <taxon>Thermomonosporaceae</taxon>
        <taxon>Actinoallomurus</taxon>
    </lineage>
</organism>
<feature type="transmembrane region" description="Helical" evidence="6">
    <location>
        <begin position="432"/>
        <end position="452"/>
    </location>
</feature>
<name>A0A9W6RS45_9ACTN</name>
<evidence type="ECO:0000259" key="7">
    <source>
        <dbReference type="PROSITE" id="PS50011"/>
    </source>
</evidence>
<sequence>MADPLRPGDPQRLGEYELTGRLGEGGQGVVFLGRAPDGAQVAVKLLRVGQGGDEAARRRFVRELATAERVAGFCTARVLDADAEGDTPYIVSEYVDGPSLQDLVRDQGPRTGDDLMRLAIATATALAAIHEAKIVHRDFKPPNVLMSPDGPRVIDFGIARALDAPGTLTSQVVGTPAYMAPEQVAGAPLGPAADMFAWGTTILFAATGRSAFGSDSIPAVLHRVLHVDADVSMLPQPLAALVNACLNKDPARRPAATDVLLSLLGRAVPGQAAATTEMSPILAAGASAVTAEHLPSIQPPPVPPPVWGPTVPSGAPGPAFAPWAAPASSPRRGLPGVPAVALLAVALATFTVMLGQAMLSVAYPVVSRDLGLSVHSLTSIGDFYRFALVAAIVPAGRIADAVGRKKIFIAGLAAYTVATLPMAFASGSGMFLAFRLFQGLAAGLVLAAGVALIRDMFPGRQGVFALGVWAAAVVVPMADGGFVGGLFVEYLSWRLIFLVLLLPLVVAGGLGLVGVRDSQARGSANGALGVVLLSLIVPLLTYGLPHQNTGWLQVRTILPLSLAVVIAVVAVIVAFAVRPSPLPLRATGGTAVFALGLCPAFVAMTFLSFRLQAYWGYSPIGTGVRLAPLAVTALGCALAGGALAGRLGPGPVLAAGCAVSGVTALVGYPVATSGTSLLLLPVAALLGVGLGATVAGAATALVGEPPDGLAGFGGGLLQAGLVLGSALSVPFFHPLSMTPLIVAGIIGVAAAGAALLLRSRPPEQAGPPPAYASPPMAPPAPAPWQ</sequence>
<dbReference type="PANTHER" id="PTHR42718:SF42">
    <property type="entry name" value="EXPORT PROTEIN"/>
    <property type="match status" value="1"/>
</dbReference>
<evidence type="ECO:0000256" key="1">
    <source>
        <dbReference type="ARBA" id="ARBA00004651"/>
    </source>
</evidence>
<feature type="domain" description="Protein kinase" evidence="7">
    <location>
        <begin position="16"/>
        <end position="264"/>
    </location>
</feature>
<evidence type="ECO:0000256" key="6">
    <source>
        <dbReference type="SAM" id="Phobius"/>
    </source>
</evidence>
<dbReference type="InterPro" id="IPR036259">
    <property type="entry name" value="MFS_trans_sf"/>
</dbReference>
<feature type="transmembrane region" description="Helical" evidence="6">
    <location>
        <begin position="738"/>
        <end position="757"/>
    </location>
</feature>
<dbReference type="PROSITE" id="PS50850">
    <property type="entry name" value="MFS"/>
    <property type="match status" value="1"/>
</dbReference>
<dbReference type="InterPro" id="IPR011009">
    <property type="entry name" value="Kinase-like_dom_sf"/>
</dbReference>
<dbReference type="GO" id="GO:0022857">
    <property type="term" value="F:transmembrane transporter activity"/>
    <property type="evidence" value="ECO:0007669"/>
    <property type="project" value="InterPro"/>
</dbReference>
<evidence type="ECO:0000313" key="9">
    <source>
        <dbReference type="EMBL" id="GLY79112.1"/>
    </source>
</evidence>
<dbReference type="InterPro" id="IPR008271">
    <property type="entry name" value="Ser/Thr_kinase_AS"/>
</dbReference>
<dbReference type="PANTHER" id="PTHR42718">
    <property type="entry name" value="MAJOR FACILITATOR SUPERFAMILY MULTIDRUG TRANSPORTER MFSC"/>
    <property type="match status" value="1"/>
</dbReference>
<proteinExistence type="predicted"/>
<feature type="transmembrane region" description="Helical" evidence="6">
    <location>
        <begin position="407"/>
        <end position="426"/>
    </location>
</feature>
<dbReference type="InterPro" id="IPR020846">
    <property type="entry name" value="MFS_dom"/>
</dbReference>
<keyword evidence="3 6" id="KW-1133">Transmembrane helix</keyword>
<dbReference type="GO" id="GO:0005886">
    <property type="term" value="C:plasma membrane"/>
    <property type="evidence" value="ECO:0007669"/>
    <property type="project" value="UniProtKB-SubCell"/>
</dbReference>
<dbReference type="Gene3D" id="3.30.200.20">
    <property type="entry name" value="Phosphorylase Kinase, domain 1"/>
    <property type="match status" value="1"/>
</dbReference>
<dbReference type="GO" id="GO:0005524">
    <property type="term" value="F:ATP binding"/>
    <property type="evidence" value="ECO:0007669"/>
    <property type="project" value="InterPro"/>
</dbReference>
<evidence type="ECO:0000259" key="8">
    <source>
        <dbReference type="PROSITE" id="PS50850"/>
    </source>
</evidence>